<sequence length="348" mass="37062">MKKAKLSKTGFLLLITIVMFAVMYIAGMIIFQDKGFAKPQMFLNLFISNAGLIVIACGLTIVMITGGIDISVGSVTALVCMSAADVMENKGMSAVFALFLALIIGLAFGVVQGYLVTYLKIQPFIITLAGMFFGRGLTAVISTKMISIKNKMFLAWANEKMYLPFGYTNRHGVLVHAYIYPTVVIALVVVVLIQIMLKFSKFGRALFAIGGNEQSAVLMGLNVKSTKMKAYVLDGFLAGLGGFLFCLNSCAGFVEQAKGLEMDAISAAVIGGTLLSGGVGTVVGTLFGVLITGTIQSLITTQGTLSSWWVRIVLSIMLCFFIVLQAIIGGAGLKKKDKGKEKTAKATT</sequence>
<dbReference type="InterPro" id="IPR001851">
    <property type="entry name" value="ABC_transp_permease"/>
</dbReference>
<dbReference type="PANTHER" id="PTHR32196:SF63">
    <property type="entry name" value="INNER MEMBRANE ABC TRANSPORTER PERMEASE PROTEIN YJFF"/>
    <property type="match status" value="1"/>
</dbReference>
<evidence type="ECO:0000256" key="5">
    <source>
        <dbReference type="ARBA" id="ARBA00023136"/>
    </source>
</evidence>
<reference evidence="7" key="1">
    <citation type="journal article" date="2020" name="Appl. Environ. Microbiol.">
        <title>Medium-Chain Fatty Acid Synthesis by 'Candidatus Weimeria bifida' gen. nov., sp. nov., and 'Candidatus Pseudoramibacter fermentans' sp. nov.</title>
        <authorList>
            <person name="Scarborough M.J."/>
            <person name="Myers K.S."/>
            <person name="Donohue T.J."/>
            <person name="Noguera D.R."/>
        </authorList>
    </citation>
    <scope>NUCLEOTIDE SEQUENCE</scope>
    <source>
        <strain evidence="7">LCO1.1</strain>
    </source>
</reference>
<name>A0A6N7J1D9_9FIRM</name>
<dbReference type="Pfam" id="PF02653">
    <property type="entry name" value="BPD_transp_2"/>
    <property type="match status" value="1"/>
</dbReference>
<keyword evidence="8" id="KW-1185">Reference proteome</keyword>
<feature type="transmembrane region" description="Helical" evidence="6">
    <location>
        <begin position="94"/>
        <end position="115"/>
    </location>
</feature>
<feature type="transmembrane region" description="Helical" evidence="6">
    <location>
        <begin position="12"/>
        <end position="31"/>
    </location>
</feature>
<evidence type="ECO:0000256" key="1">
    <source>
        <dbReference type="ARBA" id="ARBA00004651"/>
    </source>
</evidence>
<evidence type="ECO:0000256" key="2">
    <source>
        <dbReference type="ARBA" id="ARBA00022475"/>
    </source>
</evidence>
<dbReference type="PANTHER" id="PTHR32196">
    <property type="entry name" value="ABC TRANSPORTER PERMEASE PROTEIN YPHD-RELATED-RELATED"/>
    <property type="match status" value="1"/>
</dbReference>
<evidence type="ECO:0000313" key="7">
    <source>
        <dbReference type="EMBL" id="MQN02374.1"/>
    </source>
</evidence>
<evidence type="ECO:0000256" key="6">
    <source>
        <dbReference type="SAM" id="Phobius"/>
    </source>
</evidence>
<feature type="transmembrane region" description="Helical" evidence="6">
    <location>
        <begin position="266"/>
        <end position="292"/>
    </location>
</feature>
<feature type="transmembrane region" description="Helical" evidence="6">
    <location>
        <begin position="121"/>
        <end position="142"/>
    </location>
</feature>
<keyword evidence="5 6" id="KW-0472">Membrane</keyword>
<dbReference type="GO" id="GO:0022857">
    <property type="term" value="F:transmembrane transporter activity"/>
    <property type="evidence" value="ECO:0007669"/>
    <property type="project" value="InterPro"/>
</dbReference>
<feature type="transmembrane region" description="Helical" evidence="6">
    <location>
        <begin position="312"/>
        <end position="333"/>
    </location>
</feature>
<evidence type="ECO:0000313" key="8">
    <source>
        <dbReference type="Proteomes" id="UP000460257"/>
    </source>
</evidence>
<dbReference type="GO" id="GO:0005886">
    <property type="term" value="C:plasma membrane"/>
    <property type="evidence" value="ECO:0007669"/>
    <property type="project" value="UniProtKB-SubCell"/>
</dbReference>
<feature type="transmembrane region" description="Helical" evidence="6">
    <location>
        <begin position="231"/>
        <end position="254"/>
    </location>
</feature>
<keyword evidence="2" id="KW-1003">Cell membrane</keyword>
<keyword evidence="3 6" id="KW-0812">Transmembrane</keyword>
<dbReference type="CDD" id="cd06579">
    <property type="entry name" value="TM_PBP1_transp_AraH_like"/>
    <property type="match status" value="1"/>
</dbReference>
<comment type="caution">
    <text evidence="7">The sequence shown here is derived from an EMBL/GenBank/DDBJ whole genome shotgun (WGS) entry which is preliminary data.</text>
</comment>
<feature type="transmembrane region" description="Helical" evidence="6">
    <location>
        <begin position="43"/>
        <end position="64"/>
    </location>
</feature>
<dbReference type="EMBL" id="VOGC01000010">
    <property type="protein sequence ID" value="MQN02374.1"/>
    <property type="molecule type" value="Genomic_DNA"/>
</dbReference>
<comment type="subcellular location">
    <subcellularLocation>
        <location evidence="1">Cell membrane</location>
        <topology evidence="1">Multi-pass membrane protein</topology>
    </subcellularLocation>
</comment>
<protein>
    <submittedName>
        <fullName evidence="7">Sugar ABC transporter permease YjfF</fullName>
    </submittedName>
</protein>
<feature type="transmembrane region" description="Helical" evidence="6">
    <location>
        <begin position="177"/>
        <end position="197"/>
    </location>
</feature>
<evidence type="ECO:0000256" key="3">
    <source>
        <dbReference type="ARBA" id="ARBA00022692"/>
    </source>
</evidence>
<organism evidence="7 8">
    <name type="scientific">Candidatus Weimeria bifida</name>
    <dbReference type="NCBI Taxonomy" id="2599074"/>
    <lineage>
        <taxon>Bacteria</taxon>
        <taxon>Bacillati</taxon>
        <taxon>Bacillota</taxon>
        <taxon>Clostridia</taxon>
        <taxon>Lachnospirales</taxon>
        <taxon>Lachnospiraceae</taxon>
        <taxon>Candidatus Weimeria</taxon>
    </lineage>
</organism>
<keyword evidence="4 6" id="KW-1133">Transmembrane helix</keyword>
<evidence type="ECO:0000256" key="4">
    <source>
        <dbReference type="ARBA" id="ARBA00022989"/>
    </source>
</evidence>
<accession>A0A6N7J1D9</accession>
<proteinExistence type="predicted"/>
<gene>
    <name evidence="7" type="ORF">FRC54_10945</name>
</gene>
<dbReference type="Proteomes" id="UP000460257">
    <property type="component" value="Unassembled WGS sequence"/>
</dbReference>
<dbReference type="AlphaFoldDB" id="A0A6N7J1D9"/>